<evidence type="ECO:0000313" key="2">
    <source>
        <dbReference type="Proteomes" id="UP001208570"/>
    </source>
</evidence>
<name>A0AAD9JF56_9ANNE</name>
<protein>
    <submittedName>
        <fullName evidence="1">Uncharacterized protein</fullName>
    </submittedName>
</protein>
<gene>
    <name evidence="1" type="ORF">LSH36_342g04007</name>
</gene>
<sequence>MQETLYEIATNRNRNGIMEQNVVLAVDKTLYQKLVKLKWSVEEYKDILIPCLGGLHIAKNVLGVIGWHMTHYDSMACTRLYMKAGTSKAAKYFPVHEIGMLLSPDQVDTPLAFHSIIGCDSVSQFSGHGEKTTWTVFQHLSLALFARTLSPKT</sequence>
<keyword evidence="2" id="KW-1185">Reference proteome</keyword>
<evidence type="ECO:0000313" key="1">
    <source>
        <dbReference type="EMBL" id="KAK2152013.1"/>
    </source>
</evidence>
<accession>A0AAD9JF56</accession>
<proteinExistence type="predicted"/>
<comment type="caution">
    <text evidence="1">The sequence shown here is derived from an EMBL/GenBank/DDBJ whole genome shotgun (WGS) entry which is preliminary data.</text>
</comment>
<reference evidence="1" key="1">
    <citation type="journal article" date="2023" name="Mol. Biol. Evol.">
        <title>Third-Generation Sequencing Reveals the Adaptive Role of the Epigenome in Three Deep-Sea Polychaetes.</title>
        <authorList>
            <person name="Perez M."/>
            <person name="Aroh O."/>
            <person name="Sun Y."/>
            <person name="Lan Y."/>
            <person name="Juniper S.K."/>
            <person name="Young C.R."/>
            <person name="Angers B."/>
            <person name="Qian P.Y."/>
        </authorList>
    </citation>
    <scope>NUCLEOTIDE SEQUENCE</scope>
    <source>
        <strain evidence="1">P08H-3</strain>
    </source>
</reference>
<organism evidence="1 2">
    <name type="scientific">Paralvinella palmiformis</name>
    <dbReference type="NCBI Taxonomy" id="53620"/>
    <lineage>
        <taxon>Eukaryota</taxon>
        <taxon>Metazoa</taxon>
        <taxon>Spiralia</taxon>
        <taxon>Lophotrochozoa</taxon>
        <taxon>Annelida</taxon>
        <taxon>Polychaeta</taxon>
        <taxon>Sedentaria</taxon>
        <taxon>Canalipalpata</taxon>
        <taxon>Terebellida</taxon>
        <taxon>Terebelliformia</taxon>
        <taxon>Alvinellidae</taxon>
        <taxon>Paralvinella</taxon>
    </lineage>
</organism>
<dbReference type="EMBL" id="JAODUP010000342">
    <property type="protein sequence ID" value="KAK2152013.1"/>
    <property type="molecule type" value="Genomic_DNA"/>
</dbReference>
<dbReference type="AlphaFoldDB" id="A0AAD9JF56"/>
<dbReference type="Proteomes" id="UP001208570">
    <property type="component" value="Unassembled WGS sequence"/>
</dbReference>